<dbReference type="InterPro" id="IPR023391">
    <property type="entry name" value="Prot_translocase_SecE_dom_sf"/>
</dbReference>
<evidence type="ECO:0000256" key="8">
    <source>
        <dbReference type="ARBA" id="ARBA00037847"/>
    </source>
</evidence>
<reference evidence="12" key="1">
    <citation type="submission" date="2022-07" db="EMBL/GenBank/DDBJ databases">
        <title>Phylogenomic reconstructions and comparative analyses of Kickxellomycotina fungi.</title>
        <authorList>
            <person name="Reynolds N.K."/>
            <person name="Stajich J.E."/>
            <person name="Barry K."/>
            <person name="Grigoriev I.V."/>
            <person name="Crous P."/>
            <person name="Smith M.E."/>
        </authorList>
    </citation>
    <scope>NUCLEOTIDE SEQUENCE</scope>
    <source>
        <strain evidence="12">NRRL 1565</strain>
    </source>
</reference>
<dbReference type="GO" id="GO:0003743">
    <property type="term" value="F:translation initiation factor activity"/>
    <property type="evidence" value="ECO:0007669"/>
    <property type="project" value="UniProtKB-UniRule"/>
</dbReference>
<proteinExistence type="inferred from homology"/>
<dbReference type="InterPro" id="IPR008158">
    <property type="entry name" value="Translocase_Sec61-g"/>
</dbReference>
<dbReference type="OrthoDB" id="274995at2759"/>
<evidence type="ECO:0000256" key="6">
    <source>
        <dbReference type="ARBA" id="ARBA00023010"/>
    </source>
</evidence>
<evidence type="ECO:0000256" key="10">
    <source>
        <dbReference type="SAM" id="Phobius"/>
    </source>
</evidence>
<dbReference type="InterPro" id="IPR001253">
    <property type="entry name" value="TIF_eIF-1A"/>
</dbReference>
<keyword evidence="13" id="KW-1185">Reference proteome</keyword>
<keyword evidence="2" id="KW-0813">Transport</keyword>
<comment type="similarity">
    <text evidence="1">Belongs to the SecE/SEC61-gamma family.</text>
</comment>
<dbReference type="Pfam" id="PF01176">
    <property type="entry name" value="eIF-1a"/>
    <property type="match status" value="1"/>
</dbReference>
<feature type="domain" description="S1-like" evidence="11">
    <location>
        <begin position="87"/>
        <end position="141"/>
    </location>
</feature>
<evidence type="ECO:0000256" key="2">
    <source>
        <dbReference type="ARBA" id="ARBA00022448"/>
    </source>
</evidence>
<comment type="caution">
    <text evidence="12">The sequence shown here is derived from an EMBL/GenBank/DDBJ whole genome shotgun (WGS) entry which is preliminary data.</text>
</comment>
<evidence type="ECO:0000313" key="13">
    <source>
        <dbReference type="Proteomes" id="UP001140094"/>
    </source>
</evidence>
<dbReference type="PANTHER" id="PTHR21668">
    <property type="entry name" value="EIF-1A"/>
    <property type="match status" value="1"/>
</dbReference>
<dbReference type="Gene3D" id="2.40.50.140">
    <property type="entry name" value="Nucleic acid-binding proteins"/>
    <property type="match status" value="1"/>
</dbReference>
<keyword evidence="5 10" id="KW-1133">Transmembrane helix</keyword>
<keyword evidence="9" id="KW-0648">Protein biosynthesis</keyword>
<sequence>MDKREGSATEGNAAVEAAKSLAKDTEWLLRRCTKPNQKEYLKLVGAVVTGFVVMGFVGYFTKLIHIPINNIIGGKNYRRGKNENDSEKRELQLKEQDQEYALVLKMLGNGRLESQDIQGVKRLAHIRGKMRKKVWISQGDY</sequence>
<dbReference type="PROSITE" id="PS50832">
    <property type="entry name" value="S1_IF1_TYPE"/>
    <property type="match status" value="1"/>
</dbReference>
<keyword evidence="3 10" id="KW-0812">Transmembrane</keyword>
<dbReference type="InterPro" id="IPR012340">
    <property type="entry name" value="NA-bd_OB-fold"/>
</dbReference>
<dbReference type="InterPro" id="IPR006196">
    <property type="entry name" value="RNA-binding_domain_S1_IF1"/>
</dbReference>
<keyword evidence="9 12" id="KW-0396">Initiation factor</keyword>
<keyword evidence="7 10" id="KW-0472">Membrane</keyword>
<dbReference type="Gene3D" id="1.20.5.820">
    <property type="entry name" value="Preprotein translocase SecE subunit"/>
    <property type="match status" value="1"/>
</dbReference>
<evidence type="ECO:0000256" key="5">
    <source>
        <dbReference type="ARBA" id="ARBA00022989"/>
    </source>
</evidence>
<dbReference type="HAMAP" id="MF_00422">
    <property type="entry name" value="SecE"/>
    <property type="match status" value="1"/>
</dbReference>
<evidence type="ECO:0000256" key="1">
    <source>
        <dbReference type="ARBA" id="ARBA00008274"/>
    </source>
</evidence>
<protein>
    <submittedName>
        <fullName evidence="12">Translation initiation factor 1A</fullName>
    </submittedName>
</protein>
<dbReference type="NCBIfam" id="TIGR00327">
    <property type="entry name" value="secE_euk_arch"/>
    <property type="match status" value="1"/>
</dbReference>
<keyword evidence="6" id="KW-0811">Translocation</keyword>
<dbReference type="InterPro" id="IPR001901">
    <property type="entry name" value="Translocase_SecE/Sec61-g"/>
</dbReference>
<dbReference type="Pfam" id="PF00584">
    <property type="entry name" value="SecE"/>
    <property type="match status" value="1"/>
</dbReference>
<dbReference type="SUPFAM" id="SSF103456">
    <property type="entry name" value="Preprotein translocase SecE subunit"/>
    <property type="match status" value="1"/>
</dbReference>
<gene>
    <name evidence="12" type="primary">TIF11</name>
    <name evidence="12" type="ORF">H4R20_006145</name>
</gene>
<evidence type="ECO:0000259" key="11">
    <source>
        <dbReference type="PROSITE" id="PS50832"/>
    </source>
</evidence>
<dbReference type="GO" id="GO:0012505">
    <property type="term" value="C:endomembrane system"/>
    <property type="evidence" value="ECO:0007669"/>
    <property type="project" value="UniProtKB-SubCell"/>
</dbReference>
<feature type="non-terminal residue" evidence="12">
    <location>
        <position position="1"/>
    </location>
</feature>
<dbReference type="GO" id="GO:0008320">
    <property type="term" value="F:protein transmembrane transporter activity"/>
    <property type="evidence" value="ECO:0007669"/>
    <property type="project" value="InterPro"/>
</dbReference>
<dbReference type="GO" id="GO:0003723">
    <property type="term" value="F:RNA binding"/>
    <property type="evidence" value="ECO:0007669"/>
    <property type="project" value="InterPro"/>
</dbReference>
<dbReference type="GO" id="GO:0006605">
    <property type="term" value="P:protein targeting"/>
    <property type="evidence" value="ECO:0007669"/>
    <property type="project" value="InterPro"/>
</dbReference>
<evidence type="ECO:0000256" key="9">
    <source>
        <dbReference type="PROSITE-ProRule" id="PRU00181"/>
    </source>
</evidence>
<feature type="transmembrane region" description="Helical" evidence="10">
    <location>
        <begin position="40"/>
        <end position="60"/>
    </location>
</feature>
<dbReference type="AlphaFoldDB" id="A0A9W8LRG5"/>
<dbReference type="Proteomes" id="UP001140094">
    <property type="component" value="Unassembled WGS sequence"/>
</dbReference>
<evidence type="ECO:0000256" key="3">
    <source>
        <dbReference type="ARBA" id="ARBA00022692"/>
    </source>
</evidence>
<name>A0A9W8LRG5_9FUNG</name>
<comment type="subcellular location">
    <subcellularLocation>
        <location evidence="8">Endomembrane system</location>
        <topology evidence="8">Single-pass membrane protein</topology>
    </subcellularLocation>
</comment>
<dbReference type="GO" id="GO:0006886">
    <property type="term" value="P:intracellular protein transport"/>
    <property type="evidence" value="ECO:0007669"/>
    <property type="project" value="InterPro"/>
</dbReference>
<accession>A0A9W8LRG5</accession>
<dbReference type="EMBL" id="JANBUO010002455">
    <property type="protein sequence ID" value="KAJ2794669.1"/>
    <property type="molecule type" value="Genomic_DNA"/>
</dbReference>
<dbReference type="GO" id="GO:0016020">
    <property type="term" value="C:membrane"/>
    <property type="evidence" value="ECO:0007669"/>
    <property type="project" value="InterPro"/>
</dbReference>
<evidence type="ECO:0000256" key="4">
    <source>
        <dbReference type="ARBA" id="ARBA00022927"/>
    </source>
</evidence>
<organism evidence="12 13">
    <name type="scientific">Coemansia guatemalensis</name>
    <dbReference type="NCBI Taxonomy" id="2761395"/>
    <lineage>
        <taxon>Eukaryota</taxon>
        <taxon>Fungi</taxon>
        <taxon>Fungi incertae sedis</taxon>
        <taxon>Zoopagomycota</taxon>
        <taxon>Kickxellomycotina</taxon>
        <taxon>Kickxellomycetes</taxon>
        <taxon>Kickxellales</taxon>
        <taxon>Kickxellaceae</taxon>
        <taxon>Coemansia</taxon>
    </lineage>
</organism>
<dbReference type="SMART" id="SM00652">
    <property type="entry name" value="eIF1a"/>
    <property type="match status" value="1"/>
</dbReference>
<evidence type="ECO:0000313" key="12">
    <source>
        <dbReference type="EMBL" id="KAJ2794669.1"/>
    </source>
</evidence>
<evidence type="ECO:0000256" key="7">
    <source>
        <dbReference type="ARBA" id="ARBA00023136"/>
    </source>
</evidence>
<dbReference type="SUPFAM" id="SSF50249">
    <property type="entry name" value="Nucleic acid-binding proteins"/>
    <property type="match status" value="1"/>
</dbReference>
<keyword evidence="4" id="KW-0653">Protein transport</keyword>